<feature type="binding site" evidence="5">
    <location>
        <position position="108"/>
    </location>
    <ligand>
        <name>S-adenosyl-L-methionine</name>
        <dbReference type="ChEBI" id="CHEBI:59789"/>
    </ligand>
</feature>
<dbReference type="PRINTS" id="PR02008">
    <property type="entry name" value="RCMTFAMILY"/>
</dbReference>
<gene>
    <name evidence="8" type="ORF">PCS_03416</name>
</gene>
<evidence type="ECO:0000256" key="3">
    <source>
        <dbReference type="ARBA" id="ARBA00022691"/>
    </source>
</evidence>
<evidence type="ECO:0000256" key="1">
    <source>
        <dbReference type="ARBA" id="ARBA00022603"/>
    </source>
</evidence>
<proteinExistence type="inferred from homology"/>
<evidence type="ECO:0000259" key="7">
    <source>
        <dbReference type="PROSITE" id="PS51686"/>
    </source>
</evidence>
<dbReference type="InterPro" id="IPR029063">
    <property type="entry name" value="SAM-dependent_MTases_sf"/>
</dbReference>
<feature type="domain" description="SAM-dependent MTase RsmB/NOP-type" evidence="7">
    <location>
        <begin position="1"/>
        <end position="269"/>
    </location>
</feature>
<sequence>MRSFRIVAPTQRIPLVEALLRAEGFAFEPEPFAPAICRRLTAEPFALGESLAAFFGYVYIQDRSSMLPPLLLNPPEGAAVLDMCASPGSKTGLLAQLVGQGGFVLGNEPSRDRLETLRQNLRRMNLLHAATCTYSGERLPLAARSWKCIQLDPPCSGWGTVDKNPQVMTLWSPDKVEPLVRLQRELLRTAAELVAPGGRVLYSTCTTNVRENEEQTAWAAQELGLEIRPLDPPAGFSFEPALGGLAGVLRVDQVASGAQGFFLACLEKPGSSGKTGETDESEGSGNERRARLPGSELRPASLGLADVFDWSLLPPGRIYDFGGKVFFLPEQALDLPASLRWQGYLLGKLAGKTLRPQARLRTMLREDGEVMRLDDPAEVRALLSGRSLEGAGHGAYAGLWCQGLPLGVLTRKGRRLLWAGG</sequence>
<comment type="similarity">
    <text evidence="5">Belongs to the class I-like SAM-binding methyltransferase superfamily. RsmB/NOP family.</text>
</comment>
<dbReference type="RefSeq" id="WP_005989421.1">
    <property type="nucleotide sequence ID" value="NZ_AOSV01000038.1"/>
</dbReference>
<dbReference type="Pfam" id="PF01189">
    <property type="entry name" value="Methyltr_RsmB-F"/>
    <property type="match status" value="1"/>
</dbReference>
<dbReference type="PROSITE" id="PS51686">
    <property type="entry name" value="SAM_MT_RSMB_NOP"/>
    <property type="match status" value="1"/>
</dbReference>
<dbReference type="InterPro" id="IPR049560">
    <property type="entry name" value="MeTrfase_RsmB-F_NOP2_cat"/>
</dbReference>
<dbReference type="Gene3D" id="3.40.50.150">
    <property type="entry name" value="Vaccinia Virus protein VP39"/>
    <property type="match status" value="1"/>
</dbReference>
<dbReference type="InterPro" id="IPR023267">
    <property type="entry name" value="RCMT"/>
</dbReference>
<dbReference type="Proteomes" id="UP000011922">
    <property type="component" value="Unassembled WGS sequence"/>
</dbReference>
<keyword evidence="2 5" id="KW-0808">Transferase</keyword>
<dbReference type="SUPFAM" id="SSF53335">
    <property type="entry name" value="S-adenosyl-L-methionine-dependent methyltransferases"/>
    <property type="match status" value="1"/>
</dbReference>
<evidence type="ECO:0000256" key="2">
    <source>
        <dbReference type="ARBA" id="ARBA00022679"/>
    </source>
</evidence>
<dbReference type="PANTHER" id="PTHR22807:SF30">
    <property type="entry name" value="28S RRNA (CYTOSINE(4447)-C(5))-METHYLTRANSFERASE-RELATED"/>
    <property type="match status" value="1"/>
</dbReference>
<feature type="binding site" evidence="5">
    <location>
        <position position="152"/>
    </location>
    <ligand>
        <name>S-adenosyl-L-methionine</name>
        <dbReference type="ChEBI" id="CHEBI:59789"/>
    </ligand>
</feature>
<dbReference type="GO" id="GO:0000470">
    <property type="term" value="P:maturation of LSU-rRNA"/>
    <property type="evidence" value="ECO:0007669"/>
    <property type="project" value="TreeGrafter"/>
</dbReference>
<name>M5PNY5_DESAF</name>
<comment type="caution">
    <text evidence="5">Lacks conserved residue(s) required for the propagation of feature annotation.</text>
</comment>
<comment type="caution">
    <text evidence="8">The sequence shown here is derived from an EMBL/GenBank/DDBJ whole genome shotgun (WGS) entry which is preliminary data.</text>
</comment>
<evidence type="ECO:0000313" key="9">
    <source>
        <dbReference type="Proteomes" id="UP000011922"/>
    </source>
</evidence>
<evidence type="ECO:0000313" key="8">
    <source>
        <dbReference type="EMBL" id="EMG35932.1"/>
    </source>
</evidence>
<feature type="region of interest" description="Disordered" evidence="6">
    <location>
        <begin position="270"/>
        <end position="294"/>
    </location>
</feature>
<dbReference type="EMBL" id="AOSV01000038">
    <property type="protein sequence ID" value="EMG35932.1"/>
    <property type="molecule type" value="Genomic_DNA"/>
</dbReference>
<dbReference type="GO" id="GO:0009383">
    <property type="term" value="F:rRNA (cytosine-C5-)-methyltransferase activity"/>
    <property type="evidence" value="ECO:0007669"/>
    <property type="project" value="TreeGrafter"/>
</dbReference>
<dbReference type="GO" id="GO:0070475">
    <property type="term" value="P:rRNA base methylation"/>
    <property type="evidence" value="ECO:0007669"/>
    <property type="project" value="TreeGrafter"/>
</dbReference>
<keyword evidence="1 5" id="KW-0489">Methyltransferase</keyword>
<dbReference type="GO" id="GO:0003723">
    <property type="term" value="F:RNA binding"/>
    <property type="evidence" value="ECO:0007669"/>
    <property type="project" value="UniProtKB-UniRule"/>
</dbReference>
<protein>
    <submittedName>
        <fullName evidence="8">tRNA/rRNA cytosine-C5-methylase</fullName>
    </submittedName>
</protein>
<dbReference type="PANTHER" id="PTHR22807">
    <property type="entry name" value="NOP2 YEAST -RELATED NOL1/NOP2/FMU SUN DOMAIN-CONTAINING"/>
    <property type="match status" value="1"/>
</dbReference>
<evidence type="ECO:0000256" key="6">
    <source>
        <dbReference type="SAM" id="MobiDB-lite"/>
    </source>
</evidence>
<organism evidence="8 9">
    <name type="scientific">Desulfocurvibacter africanus PCS</name>
    <dbReference type="NCBI Taxonomy" id="1262666"/>
    <lineage>
        <taxon>Bacteria</taxon>
        <taxon>Pseudomonadati</taxon>
        <taxon>Thermodesulfobacteriota</taxon>
        <taxon>Desulfovibrionia</taxon>
        <taxon>Desulfovibrionales</taxon>
        <taxon>Desulfovibrionaceae</taxon>
        <taxon>Desulfocurvibacter</taxon>
    </lineage>
</organism>
<accession>M5PNY5</accession>
<feature type="active site" description="Nucleophile" evidence="5">
    <location>
        <position position="205"/>
    </location>
</feature>
<evidence type="ECO:0000256" key="5">
    <source>
        <dbReference type="PROSITE-ProRule" id="PRU01023"/>
    </source>
</evidence>
<reference evidence="8 9" key="1">
    <citation type="journal article" date="2013" name="Genome Announc.">
        <title>Draft Genome Sequence for Desulfovibrio africanus Strain PCS.</title>
        <authorList>
            <person name="Brown S.D."/>
            <person name="Utturkar S.M."/>
            <person name="Arkin A.P."/>
            <person name="Deutschbauer A.M."/>
            <person name="Elias D.A."/>
            <person name="Hazen T.C."/>
            <person name="Chakraborty R."/>
        </authorList>
    </citation>
    <scope>NUCLEOTIDE SEQUENCE [LARGE SCALE GENOMIC DNA]</scope>
    <source>
        <strain evidence="8 9">PCS</strain>
    </source>
</reference>
<dbReference type="AlphaFoldDB" id="M5PNY5"/>
<keyword evidence="4 5" id="KW-0694">RNA-binding</keyword>
<keyword evidence="3 5" id="KW-0949">S-adenosyl-L-methionine</keyword>
<evidence type="ECO:0000256" key="4">
    <source>
        <dbReference type="ARBA" id="ARBA00022884"/>
    </source>
</evidence>
<dbReference type="PATRIC" id="fig|1262666.3.peg.3472"/>
<dbReference type="InterPro" id="IPR001678">
    <property type="entry name" value="MeTrfase_RsmB-F_NOP2_dom"/>
</dbReference>
<dbReference type="OrthoDB" id="9810297at2"/>